<dbReference type="Proteomes" id="UP000003751">
    <property type="component" value="Unassembled WGS sequence"/>
</dbReference>
<proteinExistence type="predicted"/>
<evidence type="ECO:0000313" key="6">
    <source>
        <dbReference type="Proteomes" id="UP000184203"/>
    </source>
</evidence>
<dbReference type="EMBL" id="AEMG01000029">
    <property type="protein sequence ID" value="EFW90169.1"/>
    <property type="molecule type" value="Genomic_DNA"/>
</dbReference>
<dbReference type="STRING" id="797209.GCA_000376445_03297"/>
<evidence type="ECO:0000313" key="5">
    <source>
        <dbReference type="Proteomes" id="UP000003751"/>
    </source>
</evidence>
<evidence type="ECO:0000259" key="2">
    <source>
        <dbReference type="Pfam" id="PF25215"/>
    </source>
</evidence>
<dbReference type="InterPro" id="IPR036388">
    <property type="entry name" value="WH-like_DNA-bd_sf"/>
</dbReference>
<reference evidence="3 5" key="1">
    <citation type="journal article" date="2014" name="ISME J.">
        <title>Trehalose/2-sulfotrehalose biosynthesis and glycine-betaine uptake are widely spread mechanisms for osmoadaptation in the Halobacteriales.</title>
        <authorList>
            <person name="Youssef N.H."/>
            <person name="Savage-Ashlock K.N."/>
            <person name="McCully A.L."/>
            <person name="Luedtke B."/>
            <person name="Shaw E.I."/>
            <person name="Hoff W.D."/>
            <person name="Elshahed M.S."/>
        </authorList>
    </citation>
    <scope>NUCLEOTIDE SEQUENCE [LARGE SCALE GENOMIC DNA]</scope>
    <source>
        <strain evidence="3 5">DX253</strain>
    </source>
</reference>
<accession>E7QZP8</accession>
<reference evidence="6" key="2">
    <citation type="submission" date="2016-11" db="EMBL/GenBank/DDBJ databases">
        <authorList>
            <person name="Varghese N."/>
            <person name="Submissions S."/>
        </authorList>
    </citation>
    <scope>NUCLEOTIDE SEQUENCE [LARGE SCALE GENOMIC DNA]</scope>
    <source>
        <strain evidence="6">DX253</strain>
    </source>
</reference>
<feature type="domain" description="HVO-B0008-like C-terminal" evidence="2">
    <location>
        <begin position="68"/>
        <end position="117"/>
    </location>
</feature>
<dbReference type="RefSeq" id="WP_007983333.1">
    <property type="nucleotide sequence ID" value="NZ_AEMG01000029.1"/>
</dbReference>
<sequence length="120" mass="13501">MTEQERTPFVASCPNCGERRETETPNEVIAFYRRHRALTGHDVEWEIADVESIRETTEGADLKAVVLELGEEYEDGVPLGLVTAAMGEQGRTVGETLDDLRELRMTGHVWEPKDDHVSAF</sequence>
<gene>
    <name evidence="4" type="ORF">SAMN05444342_2933</name>
    <name evidence="3" type="ORF">ZOD2009_21287</name>
</gene>
<dbReference type="Gene3D" id="1.10.10.10">
    <property type="entry name" value="Winged helix-like DNA-binding domain superfamily/Winged helix DNA-binding domain"/>
    <property type="match status" value="1"/>
</dbReference>
<dbReference type="AlphaFoldDB" id="E7QZP8"/>
<dbReference type="InterPro" id="IPR057410">
    <property type="entry name" value="HVO_B0008-like_C"/>
</dbReference>
<reference evidence="4" key="3">
    <citation type="submission" date="2016-11" db="EMBL/GenBank/DDBJ databases">
        <authorList>
            <person name="Jaros S."/>
            <person name="Januszkiewicz K."/>
            <person name="Wedrychowicz H."/>
        </authorList>
    </citation>
    <scope>NUCLEOTIDE SEQUENCE [LARGE SCALE GENOMIC DNA]</scope>
    <source>
        <strain evidence="4">DX253</strain>
    </source>
</reference>
<dbReference type="InterPro" id="IPR057409">
    <property type="entry name" value="HVO_B0008-like_N"/>
</dbReference>
<dbReference type="EMBL" id="FRAN01000004">
    <property type="protein sequence ID" value="SHL07549.1"/>
    <property type="molecule type" value="Genomic_DNA"/>
</dbReference>
<feature type="domain" description="HVO-B0008-like N-terminal" evidence="1">
    <location>
        <begin position="10"/>
        <end position="46"/>
    </location>
</feature>
<evidence type="ECO:0000259" key="1">
    <source>
        <dbReference type="Pfam" id="PF25214"/>
    </source>
</evidence>
<dbReference type="PATRIC" id="fig|797209.4.peg.4175"/>
<name>E7QZP8_HALPU</name>
<organism evidence="3 5">
    <name type="scientific">Haladaptatus paucihalophilus DX253</name>
    <dbReference type="NCBI Taxonomy" id="797209"/>
    <lineage>
        <taxon>Archaea</taxon>
        <taxon>Methanobacteriati</taxon>
        <taxon>Methanobacteriota</taxon>
        <taxon>Stenosarchaea group</taxon>
        <taxon>Halobacteria</taxon>
        <taxon>Halobacteriales</taxon>
        <taxon>Haladaptataceae</taxon>
        <taxon>Haladaptatus</taxon>
    </lineage>
</organism>
<dbReference type="OrthoDB" id="264402at2157"/>
<protein>
    <submittedName>
        <fullName evidence="3">Uncharacterized protein</fullName>
    </submittedName>
</protein>
<evidence type="ECO:0000313" key="3">
    <source>
        <dbReference type="EMBL" id="EFW90169.1"/>
    </source>
</evidence>
<dbReference type="eggNOG" id="arCOG00439">
    <property type="taxonomic scope" value="Archaea"/>
</dbReference>
<dbReference type="Pfam" id="PF25215">
    <property type="entry name" value="HVO_B0008_C"/>
    <property type="match status" value="1"/>
</dbReference>
<dbReference type="Proteomes" id="UP000184203">
    <property type="component" value="Unassembled WGS sequence"/>
</dbReference>
<evidence type="ECO:0000313" key="4">
    <source>
        <dbReference type="EMBL" id="SHL07549.1"/>
    </source>
</evidence>
<keyword evidence="6" id="KW-1185">Reference proteome</keyword>
<dbReference type="Pfam" id="PF25214">
    <property type="entry name" value="HVO_B0008_N"/>
    <property type="match status" value="1"/>
</dbReference>